<evidence type="ECO:0000313" key="4">
    <source>
        <dbReference type="Proteomes" id="UP000029120"/>
    </source>
</evidence>
<keyword evidence="1" id="KW-0175">Coiled coil</keyword>
<keyword evidence="4" id="KW-1185">Reference proteome</keyword>
<dbReference type="Gramene" id="KFK24182">
    <property type="protein sequence ID" value="KFK24182"/>
    <property type="gene ID" value="AALP_AAs68745U000300"/>
</dbReference>
<evidence type="ECO:0000256" key="1">
    <source>
        <dbReference type="SAM" id="Coils"/>
    </source>
</evidence>
<reference evidence="4" key="1">
    <citation type="journal article" date="2015" name="Nat. Plants">
        <title>Genome expansion of Arabis alpina linked with retrotransposition and reduced symmetric DNA methylation.</title>
        <authorList>
            <person name="Willing E.M."/>
            <person name="Rawat V."/>
            <person name="Mandakova T."/>
            <person name="Maumus F."/>
            <person name="James G.V."/>
            <person name="Nordstroem K.J."/>
            <person name="Becker C."/>
            <person name="Warthmann N."/>
            <person name="Chica C."/>
            <person name="Szarzynska B."/>
            <person name="Zytnicki M."/>
            <person name="Albani M.C."/>
            <person name="Kiefer C."/>
            <person name="Bergonzi S."/>
            <person name="Castaings L."/>
            <person name="Mateos J.L."/>
            <person name="Berns M.C."/>
            <person name="Bujdoso N."/>
            <person name="Piofczyk T."/>
            <person name="de Lorenzo L."/>
            <person name="Barrero-Sicilia C."/>
            <person name="Mateos I."/>
            <person name="Piednoel M."/>
            <person name="Hagmann J."/>
            <person name="Chen-Min-Tao R."/>
            <person name="Iglesias-Fernandez R."/>
            <person name="Schuster S.C."/>
            <person name="Alonso-Blanco C."/>
            <person name="Roudier F."/>
            <person name="Carbonero P."/>
            <person name="Paz-Ares J."/>
            <person name="Davis S.J."/>
            <person name="Pecinka A."/>
            <person name="Quesneville H."/>
            <person name="Colot V."/>
            <person name="Lysak M.A."/>
            <person name="Weigel D."/>
            <person name="Coupland G."/>
            <person name="Schneeberger K."/>
        </authorList>
    </citation>
    <scope>NUCLEOTIDE SEQUENCE [LARGE SCALE GENOMIC DNA]</scope>
    <source>
        <strain evidence="4">cv. Pajares</strain>
    </source>
</reference>
<dbReference type="Proteomes" id="UP000029120">
    <property type="component" value="Unassembled WGS sequence"/>
</dbReference>
<accession>A0A087G2T0</accession>
<organism evidence="3 4">
    <name type="scientific">Arabis alpina</name>
    <name type="common">Alpine rock-cress</name>
    <dbReference type="NCBI Taxonomy" id="50452"/>
    <lineage>
        <taxon>Eukaryota</taxon>
        <taxon>Viridiplantae</taxon>
        <taxon>Streptophyta</taxon>
        <taxon>Embryophyta</taxon>
        <taxon>Tracheophyta</taxon>
        <taxon>Spermatophyta</taxon>
        <taxon>Magnoliopsida</taxon>
        <taxon>eudicotyledons</taxon>
        <taxon>Gunneridae</taxon>
        <taxon>Pentapetalae</taxon>
        <taxon>rosids</taxon>
        <taxon>malvids</taxon>
        <taxon>Brassicales</taxon>
        <taxon>Brassicaceae</taxon>
        <taxon>Arabideae</taxon>
        <taxon>Arabis</taxon>
    </lineage>
</organism>
<evidence type="ECO:0000313" key="3">
    <source>
        <dbReference type="EMBL" id="KFK24182.1"/>
    </source>
</evidence>
<proteinExistence type="predicted"/>
<feature type="compositionally biased region" description="Polar residues" evidence="2">
    <location>
        <begin position="155"/>
        <end position="169"/>
    </location>
</feature>
<feature type="region of interest" description="Disordered" evidence="2">
    <location>
        <begin position="342"/>
        <end position="382"/>
    </location>
</feature>
<feature type="compositionally biased region" description="Low complexity" evidence="2">
    <location>
        <begin position="358"/>
        <end position="368"/>
    </location>
</feature>
<protein>
    <submittedName>
        <fullName evidence="3">Uncharacterized protein</fullName>
    </submittedName>
</protein>
<feature type="compositionally biased region" description="Basic and acidic residues" evidence="2">
    <location>
        <begin position="1"/>
        <end position="18"/>
    </location>
</feature>
<gene>
    <name evidence="3" type="ORF">AALP_AAs68745U000300</name>
</gene>
<evidence type="ECO:0000256" key="2">
    <source>
        <dbReference type="SAM" id="MobiDB-lite"/>
    </source>
</evidence>
<feature type="compositionally biased region" description="Basic and acidic residues" evidence="2">
    <location>
        <begin position="142"/>
        <end position="154"/>
    </location>
</feature>
<dbReference type="AlphaFoldDB" id="A0A087G2T0"/>
<dbReference type="EMBL" id="KL971316">
    <property type="protein sequence ID" value="KFK24182.1"/>
    <property type="molecule type" value="Genomic_DNA"/>
</dbReference>
<name>A0A087G2T0_ARAAL</name>
<feature type="region of interest" description="Disordered" evidence="2">
    <location>
        <begin position="136"/>
        <end position="186"/>
    </location>
</feature>
<sequence length="382" mass="42641">MERRSSDRRRQIGKKRVEPSQLGQLSAMDITTEAEAAVRQVVKKKRLPPKKPDPPGSTLSDRKSLDGLIAQFHVPEGVEFVVPSSNQRADHPLEGFFTLYEAYLRRTLNRTEKLPRDIFDLCAELVSEKYSLQKMSNNGRELSAREKRAVEARTRSNPRVSQRAGSSTPAPEVGATATPKSRRPDLEQNIIVATKHHLGYELVACSQTRQLALLRRLMMITWEKNDLEKQVATLQEVMKTTNDKRCKIAETFAKYESKQKRLQHEVADLKNRLGLRDAGVQRAVEKTKRDMAIRYEDRIGQGEVPDLDTELVALKKQEASLLSATVEFAFHMGKLEDILKDPSAGATESRVVDAKANAVPASSSSGPSGDEDLWSSTTGGPP</sequence>
<feature type="region of interest" description="Disordered" evidence="2">
    <location>
        <begin position="1"/>
        <end position="62"/>
    </location>
</feature>
<feature type="coiled-coil region" evidence="1">
    <location>
        <begin position="224"/>
        <end position="272"/>
    </location>
</feature>
<dbReference type="OrthoDB" id="1112729at2759"/>